<evidence type="ECO:0000256" key="1">
    <source>
        <dbReference type="SAM" id="Coils"/>
    </source>
</evidence>
<name>A0A0V8GC80_9BACL</name>
<organism evidence="4 5">
    <name type="scientific">Exiguobacterium indicum</name>
    <dbReference type="NCBI Taxonomy" id="296995"/>
    <lineage>
        <taxon>Bacteria</taxon>
        <taxon>Bacillati</taxon>
        <taxon>Bacillota</taxon>
        <taxon>Bacilli</taxon>
        <taxon>Bacillales</taxon>
        <taxon>Bacillales Family XII. Incertae Sedis</taxon>
        <taxon>Exiguobacterium</taxon>
    </lineage>
</organism>
<comment type="caution">
    <text evidence="4">The sequence shown here is derived from an EMBL/GenBank/DDBJ whole genome shotgun (WGS) entry which is preliminary data.</text>
</comment>
<evidence type="ECO:0000313" key="4">
    <source>
        <dbReference type="EMBL" id="KSU47896.1"/>
    </source>
</evidence>
<dbReference type="AlphaFoldDB" id="A0A0V8GC80"/>
<feature type="signal peptide" evidence="2">
    <location>
        <begin position="1"/>
        <end position="26"/>
    </location>
</feature>
<evidence type="ECO:0000313" key="5">
    <source>
        <dbReference type="Proteomes" id="UP000053797"/>
    </source>
</evidence>
<proteinExistence type="predicted"/>
<reference evidence="4 5" key="1">
    <citation type="journal article" date="2015" name="Int. J. Syst. Evol. Microbiol.">
        <title>Exiguobacterium enclense sp. nov., isolated from sediment.</title>
        <authorList>
            <person name="Dastager S.G."/>
            <person name="Mawlankar R."/>
            <person name="Sonalkar V.V."/>
            <person name="Thorat M.N."/>
            <person name="Mual P."/>
            <person name="Verma A."/>
            <person name="Krishnamurthi S."/>
            <person name="Tang S.K."/>
            <person name="Li W.J."/>
        </authorList>
    </citation>
    <scope>NUCLEOTIDE SEQUENCE [LARGE SCALE GENOMIC DNA]</scope>
    <source>
        <strain evidence="4 5">NIO-1109</strain>
    </source>
</reference>
<keyword evidence="1" id="KW-0175">Coiled coil</keyword>
<dbReference type="Pfam" id="PF10026">
    <property type="entry name" value="DUF2268"/>
    <property type="match status" value="1"/>
</dbReference>
<evidence type="ECO:0000256" key="2">
    <source>
        <dbReference type="SAM" id="SignalP"/>
    </source>
</evidence>
<dbReference type="EMBL" id="LNQL01000006">
    <property type="protein sequence ID" value="KSU47896.1"/>
    <property type="molecule type" value="Genomic_DNA"/>
</dbReference>
<feature type="coiled-coil region" evidence="1">
    <location>
        <begin position="109"/>
        <end position="136"/>
    </location>
</feature>
<evidence type="ECO:0000259" key="3">
    <source>
        <dbReference type="Pfam" id="PF10026"/>
    </source>
</evidence>
<protein>
    <recommendedName>
        <fullName evidence="3">DUF2268 domain-containing protein</fullName>
    </recommendedName>
</protein>
<dbReference type="Proteomes" id="UP000053797">
    <property type="component" value="Unassembled WGS sequence"/>
</dbReference>
<feature type="chain" id="PRO_5006891811" description="DUF2268 domain-containing protein" evidence="2">
    <location>
        <begin position="27"/>
        <end position="325"/>
    </location>
</feature>
<feature type="domain" description="DUF2268" evidence="3">
    <location>
        <begin position="132"/>
        <end position="240"/>
    </location>
</feature>
<dbReference type="InterPro" id="IPR018728">
    <property type="entry name" value="DUF2268"/>
</dbReference>
<gene>
    <name evidence="4" type="ORF">AS033_14645</name>
</gene>
<sequence length="325" mass="37585">MIIRLAFFLSILICCVSGCTSQPTQSTEKPKSTIREVELAKEQHAKIITLYPAYIDYFTKVQKKMKDTNVTDEDLQRIFDKTVRRELDRIQKEQDIFLDFKGFNDVFSATSYLNDLKRLTKRLMHEEKENMKAVHEALRKSADHLPSKDKIILMLPLSEEHRYAAKATSGLIGFTMSDGSMVIMLGEEYTHEILEYVVAHEYNHSVVNEHPEIRQPSSIDYLIFEGKAEVFAKELYPKAPPIETEKMAFNDKKKILEQVKNNSLSYEELSTGSEAKDVPRLTVYSLRTELMSDFRQKKSEQTLQEFSLTPVSDVIHEGKFKLILE</sequence>
<accession>A0A0V8GC80</accession>
<keyword evidence="2" id="KW-0732">Signal</keyword>